<gene>
    <name evidence="1" type="ORF">DSO57_1019238</name>
</gene>
<keyword evidence="2" id="KW-1185">Reference proteome</keyword>
<evidence type="ECO:0000313" key="2">
    <source>
        <dbReference type="Proteomes" id="UP001165960"/>
    </source>
</evidence>
<reference evidence="1" key="1">
    <citation type="submission" date="2022-04" db="EMBL/GenBank/DDBJ databases">
        <title>Genome of the entomopathogenic fungus Entomophthora muscae.</title>
        <authorList>
            <person name="Elya C."/>
            <person name="Lovett B.R."/>
            <person name="Lee E."/>
            <person name="Macias A.M."/>
            <person name="Hajek A.E."/>
            <person name="De Bivort B.L."/>
            <person name="Kasson M.T."/>
            <person name="De Fine Licht H.H."/>
            <person name="Stajich J.E."/>
        </authorList>
    </citation>
    <scope>NUCLEOTIDE SEQUENCE</scope>
    <source>
        <strain evidence="1">Berkeley</strain>
    </source>
</reference>
<comment type="caution">
    <text evidence="1">The sequence shown here is derived from an EMBL/GenBank/DDBJ whole genome shotgun (WGS) entry which is preliminary data.</text>
</comment>
<name>A0ACC2UDV6_9FUNG</name>
<sequence length="107" mass="11919">MTSPLTPQPSCPMDPPTATKTTFTQLFGVLYITLTVMVDTMVPNSGPWSLLRQSRPSYGGHYPLAQQYPVQSHLMPPPMPGFLLIWVWLLGGNENRTDGQNWNCIVS</sequence>
<organism evidence="1 2">
    <name type="scientific">Entomophthora muscae</name>
    <dbReference type="NCBI Taxonomy" id="34485"/>
    <lineage>
        <taxon>Eukaryota</taxon>
        <taxon>Fungi</taxon>
        <taxon>Fungi incertae sedis</taxon>
        <taxon>Zoopagomycota</taxon>
        <taxon>Entomophthoromycotina</taxon>
        <taxon>Entomophthoromycetes</taxon>
        <taxon>Entomophthorales</taxon>
        <taxon>Entomophthoraceae</taxon>
        <taxon>Entomophthora</taxon>
    </lineage>
</organism>
<dbReference type="Proteomes" id="UP001165960">
    <property type="component" value="Unassembled WGS sequence"/>
</dbReference>
<accession>A0ACC2UDV6</accession>
<dbReference type="EMBL" id="QTSX02000796">
    <property type="protein sequence ID" value="KAJ9084906.1"/>
    <property type="molecule type" value="Genomic_DNA"/>
</dbReference>
<evidence type="ECO:0000313" key="1">
    <source>
        <dbReference type="EMBL" id="KAJ9084906.1"/>
    </source>
</evidence>
<protein>
    <submittedName>
        <fullName evidence="1">Uncharacterized protein</fullName>
    </submittedName>
</protein>
<proteinExistence type="predicted"/>